<comment type="caution">
    <text evidence="1">The sequence shown here is derived from an EMBL/GenBank/DDBJ whole genome shotgun (WGS) entry which is preliminary data.</text>
</comment>
<dbReference type="EMBL" id="DWYA01000049">
    <property type="protein sequence ID" value="HJB39777.1"/>
    <property type="molecule type" value="Genomic_DNA"/>
</dbReference>
<name>A0A9D2M2E8_9FIRM</name>
<reference evidence="1" key="2">
    <citation type="submission" date="2021-04" db="EMBL/GenBank/DDBJ databases">
        <authorList>
            <person name="Gilroy R."/>
        </authorList>
    </citation>
    <scope>NUCLEOTIDE SEQUENCE</scope>
    <source>
        <strain evidence="1">ChiBcec8-14828</strain>
    </source>
</reference>
<sequence>MSHDLAGDDKTALKWVYENPAWKVGIKNFKPANGLEGTVCLERHNATDELFVLLDGECVLLQADDDNGAAVNITAVKMEPMRVYKIPKNLWHNTVTWPGTKLVLIENNPTDMTNSEVYQLTAEQKAALPEIVKG</sequence>
<accession>A0A9D2M2E8</accession>
<dbReference type="InterPro" id="IPR011051">
    <property type="entry name" value="RmlC_Cupin_sf"/>
</dbReference>
<organism evidence="1 2">
    <name type="scientific">Candidatus Ruthenibacterium avium</name>
    <dbReference type="NCBI Taxonomy" id="2838751"/>
    <lineage>
        <taxon>Bacteria</taxon>
        <taxon>Bacillati</taxon>
        <taxon>Bacillota</taxon>
        <taxon>Clostridia</taxon>
        <taxon>Eubacteriales</taxon>
        <taxon>Oscillospiraceae</taxon>
        <taxon>Ruthenibacterium</taxon>
    </lineage>
</organism>
<proteinExistence type="predicted"/>
<dbReference type="SUPFAM" id="SSF51182">
    <property type="entry name" value="RmlC-like cupins"/>
    <property type="match status" value="1"/>
</dbReference>
<protein>
    <submittedName>
        <fullName evidence="1">Cupin</fullName>
    </submittedName>
</protein>
<dbReference type="AlphaFoldDB" id="A0A9D2M2E8"/>
<dbReference type="InterPro" id="IPR014710">
    <property type="entry name" value="RmlC-like_jellyroll"/>
</dbReference>
<gene>
    <name evidence="1" type="ORF">H9943_05200</name>
</gene>
<reference evidence="1" key="1">
    <citation type="journal article" date="2021" name="PeerJ">
        <title>Extensive microbial diversity within the chicken gut microbiome revealed by metagenomics and culture.</title>
        <authorList>
            <person name="Gilroy R."/>
            <person name="Ravi A."/>
            <person name="Getino M."/>
            <person name="Pursley I."/>
            <person name="Horton D.L."/>
            <person name="Alikhan N.F."/>
            <person name="Baker D."/>
            <person name="Gharbi K."/>
            <person name="Hall N."/>
            <person name="Watson M."/>
            <person name="Adriaenssens E.M."/>
            <person name="Foster-Nyarko E."/>
            <person name="Jarju S."/>
            <person name="Secka A."/>
            <person name="Antonio M."/>
            <person name="Oren A."/>
            <person name="Chaudhuri R.R."/>
            <person name="La Ragione R."/>
            <person name="Hildebrand F."/>
            <person name="Pallen M.J."/>
        </authorList>
    </citation>
    <scope>NUCLEOTIDE SEQUENCE</scope>
    <source>
        <strain evidence="1">ChiBcec8-14828</strain>
    </source>
</reference>
<dbReference type="Proteomes" id="UP000824209">
    <property type="component" value="Unassembled WGS sequence"/>
</dbReference>
<evidence type="ECO:0000313" key="1">
    <source>
        <dbReference type="EMBL" id="HJB39777.1"/>
    </source>
</evidence>
<dbReference type="Gene3D" id="2.60.120.10">
    <property type="entry name" value="Jelly Rolls"/>
    <property type="match status" value="1"/>
</dbReference>
<evidence type="ECO:0000313" key="2">
    <source>
        <dbReference type="Proteomes" id="UP000824209"/>
    </source>
</evidence>